<gene>
    <name evidence="2" type="ORF">BBD41_14695</name>
</gene>
<dbReference type="SUPFAM" id="SSF50715">
    <property type="entry name" value="Ribosomal protein L25-like"/>
    <property type="match status" value="1"/>
</dbReference>
<evidence type="ECO:0000259" key="1">
    <source>
        <dbReference type="Pfam" id="PF14693"/>
    </source>
</evidence>
<name>A0A1B2E153_9BACL</name>
<dbReference type="Pfam" id="PF14693">
    <property type="entry name" value="Ribosomal_TL5_C"/>
    <property type="match status" value="1"/>
</dbReference>
<sequence>MIPVQGGSTAAEAFPKDLPTTVELDIRAMELGDTRFVKDLILPPEVTVISGDNELLVSVSKP</sequence>
<dbReference type="EMBL" id="CP016809">
    <property type="protein sequence ID" value="ANY73720.1"/>
    <property type="molecule type" value="Genomic_DNA"/>
</dbReference>
<accession>A0A1B2E153</accession>
<dbReference type="InterPro" id="IPR011035">
    <property type="entry name" value="Ribosomal_bL25/Gln-tRNA_synth"/>
</dbReference>
<dbReference type="GeneID" id="48309498"/>
<protein>
    <recommendedName>
        <fullName evidence="1">Large ribosomal subunit protein bL25 beta domain-containing protein</fullName>
    </recommendedName>
</protein>
<organism evidence="2">
    <name type="scientific">Paenibacillus ihbetae</name>
    <dbReference type="NCBI Taxonomy" id="1870820"/>
    <lineage>
        <taxon>Bacteria</taxon>
        <taxon>Bacillati</taxon>
        <taxon>Bacillota</taxon>
        <taxon>Bacilli</taxon>
        <taxon>Bacillales</taxon>
        <taxon>Paenibacillaceae</taxon>
        <taxon>Paenibacillus</taxon>
    </lineage>
</organism>
<reference evidence="2" key="1">
    <citation type="submission" date="2016-08" db="EMBL/GenBank/DDBJ databases">
        <title>Complete Genome Seqeunce of Paenibacillus sp. nov. IHBB 9852 from high altitute lake of Indian trans-Himalayas.</title>
        <authorList>
            <person name="Kiran S."/>
            <person name="Swarnkar M.K."/>
            <person name="Rana A."/>
            <person name="Tewari R."/>
            <person name="Gulati A."/>
        </authorList>
    </citation>
    <scope>NUCLEOTIDE SEQUENCE [LARGE SCALE GENOMIC DNA]</scope>
    <source>
        <strain evidence="2">IHBB 9852</strain>
    </source>
</reference>
<evidence type="ECO:0000313" key="2">
    <source>
        <dbReference type="EMBL" id="ANY73720.1"/>
    </source>
</evidence>
<feature type="domain" description="Large ribosomal subunit protein bL25 beta" evidence="1">
    <location>
        <begin position="12"/>
        <end position="62"/>
    </location>
</feature>
<dbReference type="KEGG" id="pib:BBD41_14695"/>
<dbReference type="AlphaFoldDB" id="A0A1B2E153"/>
<dbReference type="InterPro" id="IPR037121">
    <property type="entry name" value="Ribosomal_bL25_C"/>
</dbReference>
<proteinExistence type="predicted"/>
<dbReference type="GO" id="GO:0006412">
    <property type="term" value="P:translation"/>
    <property type="evidence" value="ECO:0007669"/>
    <property type="project" value="InterPro"/>
</dbReference>
<dbReference type="Gene3D" id="2.170.120.20">
    <property type="entry name" value="Ribosomal protein L25, beta domain"/>
    <property type="match status" value="1"/>
</dbReference>
<dbReference type="InterPro" id="IPR020057">
    <property type="entry name" value="Ribosomal_bL25_b-dom"/>
</dbReference>
<dbReference type="RefSeq" id="WP_237086800.1">
    <property type="nucleotide sequence ID" value="NZ_CP016809.1"/>
</dbReference>